<gene>
    <name evidence="2" type="primary">LOC118408322</name>
</gene>
<dbReference type="RefSeq" id="XP_035664904.1">
    <property type="nucleotide sequence ID" value="XM_035809011.1"/>
</dbReference>
<sequence>MQQQHQLIPPQRLRRARIANLQLQLEQLHRREQVVVAALLADEVEGRVRRRQRTCWVKPWLQHRVLLGQYDNLLQELMRESQGDLKNYLRMEMDMFLELVARVSPRITKSSAYSLPICPGLKLAVTLRFLATGNSYASLSYSFRVSQSTISIFVPEVCDAIVEEYVHHHFATPSNPDEWGDVAGKFASRWNFPRACGALDGKHVAIRKQPHGGSRFYNYKGYHSIVTMALVDAEYNFLWANVGRRERARMRQFSKSAPYARAYKRAPWDFHPQIPCLVTTGTPPTL</sequence>
<evidence type="ECO:0000313" key="2">
    <source>
        <dbReference type="RefSeq" id="XP_035664904.1"/>
    </source>
</evidence>
<dbReference type="AlphaFoldDB" id="A0A9J7HVJ4"/>
<organism evidence="1 2">
    <name type="scientific">Branchiostoma floridae</name>
    <name type="common">Florida lancelet</name>
    <name type="synonym">Amphioxus</name>
    <dbReference type="NCBI Taxonomy" id="7739"/>
    <lineage>
        <taxon>Eukaryota</taxon>
        <taxon>Metazoa</taxon>
        <taxon>Chordata</taxon>
        <taxon>Cephalochordata</taxon>
        <taxon>Leptocardii</taxon>
        <taxon>Amphioxiformes</taxon>
        <taxon>Branchiostomatidae</taxon>
        <taxon>Branchiostoma</taxon>
    </lineage>
</organism>
<name>A0A9J7HVJ4_BRAFL</name>
<dbReference type="GeneID" id="118408322"/>
<dbReference type="KEGG" id="bfo:118408322"/>
<proteinExistence type="predicted"/>
<dbReference type="Proteomes" id="UP000001554">
    <property type="component" value="Unplaced"/>
</dbReference>
<keyword evidence="1" id="KW-1185">Reference proteome</keyword>
<dbReference type="InterPro" id="IPR045249">
    <property type="entry name" value="HARBI1-like"/>
</dbReference>
<dbReference type="PANTHER" id="PTHR22930:SF269">
    <property type="entry name" value="NUCLEASE HARBI1-LIKE PROTEIN"/>
    <property type="match status" value="1"/>
</dbReference>
<dbReference type="OMA" id="VAVTCPW"/>
<evidence type="ECO:0000313" key="1">
    <source>
        <dbReference type="Proteomes" id="UP000001554"/>
    </source>
</evidence>
<protein>
    <submittedName>
        <fullName evidence="2">Uncharacterized protein LOC118408322</fullName>
    </submittedName>
</protein>
<reference evidence="2" key="1">
    <citation type="submission" date="2025-08" db="UniProtKB">
        <authorList>
            <consortium name="RefSeq"/>
        </authorList>
    </citation>
    <scope>IDENTIFICATION</scope>
    <source>
        <strain evidence="2">S238N-H82</strain>
        <tissue evidence="2">Testes</tissue>
    </source>
</reference>
<dbReference type="OrthoDB" id="10051449at2759"/>
<dbReference type="PANTHER" id="PTHR22930">
    <property type="match status" value="1"/>
</dbReference>
<accession>A0A9J7HVJ4</accession>